<name>A0ABT0LJX2_9GAMM</name>
<dbReference type="GO" id="GO:0016787">
    <property type="term" value="F:hydrolase activity"/>
    <property type="evidence" value="ECO:0007669"/>
    <property type="project" value="UniProtKB-KW"/>
</dbReference>
<dbReference type="Pfam" id="PF00561">
    <property type="entry name" value="Abhydrolase_1"/>
    <property type="match status" value="1"/>
</dbReference>
<dbReference type="SUPFAM" id="SSF53474">
    <property type="entry name" value="alpha/beta-Hydrolases"/>
    <property type="match status" value="1"/>
</dbReference>
<dbReference type="RefSeq" id="WP_248943444.1">
    <property type="nucleotide sequence ID" value="NZ_JAKIKS010000305.1"/>
</dbReference>
<dbReference type="InterPro" id="IPR050266">
    <property type="entry name" value="AB_hydrolase_sf"/>
</dbReference>
<evidence type="ECO:0000256" key="1">
    <source>
        <dbReference type="ARBA" id="ARBA00022801"/>
    </source>
</evidence>
<keyword evidence="1 3" id="KW-0378">Hydrolase</keyword>
<organism evidence="3 4">
    <name type="scientific">Shewanella surugensis</name>
    <dbReference type="NCBI Taxonomy" id="212020"/>
    <lineage>
        <taxon>Bacteria</taxon>
        <taxon>Pseudomonadati</taxon>
        <taxon>Pseudomonadota</taxon>
        <taxon>Gammaproteobacteria</taxon>
        <taxon>Alteromonadales</taxon>
        <taxon>Shewanellaceae</taxon>
        <taxon>Shewanella</taxon>
    </lineage>
</organism>
<protein>
    <submittedName>
        <fullName evidence="3">Alpha/beta hydrolase</fullName>
    </submittedName>
</protein>
<dbReference type="PRINTS" id="PR00412">
    <property type="entry name" value="EPOXHYDRLASE"/>
</dbReference>
<dbReference type="PRINTS" id="PR00111">
    <property type="entry name" value="ABHYDROLASE"/>
</dbReference>
<comment type="caution">
    <text evidence="3">The sequence shown here is derived from an EMBL/GenBank/DDBJ whole genome shotgun (WGS) entry which is preliminary data.</text>
</comment>
<keyword evidence="4" id="KW-1185">Reference proteome</keyword>
<dbReference type="PANTHER" id="PTHR43798:SF31">
    <property type="entry name" value="AB HYDROLASE SUPERFAMILY PROTEIN YCLE"/>
    <property type="match status" value="1"/>
</dbReference>
<dbReference type="PANTHER" id="PTHR43798">
    <property type="entry name" value="MONOACYLGLYCEROL LIPASE"/>
    <property type="match status" value="1"/>
</dbReference>
<evidence type="ECO:0000259" key="2">
    <source>
        <dbReference type="Pfam" id="PF00561"/>
    </source>
</evidence>
<dbReference type="Gene3D" id="3.40.50.1820">
    <property type="entry name" value="alpha/beta hydrolase"/>
    <property type="match status" value="1"/>
</dbReference>
<dbReference type="Proteomes" id="UP001203423">
    <property type="component" value="Unassembled WGS sequence"/>
</dbReference>
<dbReference type="EMBL" id="JAKIKS010000305">
    <property type="protein sequence ID" value="MCL1128023.1"/>
    <property type="molecule type" value="Genomic_DNA"/>
</dbReference>
<dbReference type="InterPro" id="IPR000073">
    <property type="entry name" value="AB_hydrolase_1"/>
</dbReference>
<gene>
    <name evidence="3" type="ORF">L2764_27160</name>
</gene>
<sequence length="287" mass="32735">MLYSEADSHYFVTNDNVKLHYIDKGQGQVIVMLPSWSLSTAIFRYQIHDLSRNYRVIALDMRGHGQSEKVEYGYKIYRLAKDLHELLHTLKINNTVLLGHAVGASIILCYWELFGAEHLQKMILLDRAATPLSNPKWSKEQIKSFGPTSDAATVMQLYNQISSLGGEYYQRVLLNYMLSKSISDKDKQQVHDCSAGLPNKSAASLFYDNYHQDWRTMLPNITIPTLVITGRGSPISLSSQTWLSQQIKDAKLVIFEENEGGKHFPFIENPHKFNQIVDSFIQTPSYA</sequence>
<dbReference type="InterPro" id="IPR000639">
    <property type="entry name" value="Epox_hydrolase-like"/>
</dbReference>
<evidence type="ECO:0000313" key="4">
    <source>
        <dbReference type="Proteomes" id="UP001203423"/>
    </source>
</evidence>
<reference evidence="3 4" key="1">
    <citation type="submission" date="2022-01" db="EMBL/GenBank/DDBJ databases">
        <title>Whole genome-based taxonomy of the Shewanellaceae.</title>
        <authorList>
            <person name="Martin-Rodriguez A.J."/>
        </authorList>
    </citation>
    <scope>NUCLEOTIDE SEQUENCE [LARGE SCALE GENOMIC DNA]</scope>
    <source>
        <strain evidence="3 4">DSM 17177</strain>
    </source>
</reference>
<proteinExistence type="predicted"/>
<accession>A0ABT0LJX2</accession>
<evidence type="ECO:0000313" key="3">
    <source>
        <dbReference type="EMBL" id="MCL1128023.1"/>
    </source>
</evidence>
<feature type="domain" description="AB hydrolase-1" evidence="2">
    <location>
        <begin position="29"/>
        <end position="270"/>
    </location>
</feature>
<dbReference type="InterPro" id="IPR029058">
    <property type="entry name" value="AB_hydrolase_fold"/>
</dbReference>